<gene>
    <name evidence="2" type="ORF">T440DRAFT_479760</name>
</gene>
<reference evidence="2" key="1">
    <citation type="submission" date="2020-01" db="EMBL/GenBank/DDBJ databases">
        <authorList>
            <consortium name="DOE Joint Genome Institute"/>
            <person name="Haridas S."/>
            <person name="Albert R."/>
            <person name="Binder M."/>
            <person name="Bloem J."/>
            <person name="Labutti K."/>
            <person name="Salamov A."/>
            <person name="Andreopoulos B."/>
            <person name="Baker S.E."/>
            <person name="Barry K."/>
            <person name="Bills G."/>
            <person name="Bluhm B.H."/>
            <person name="Cannon C."/>
            <person name="Castanera R."/>
            <person name="Culley D.E."/>
            <person name="Daum C."/>
            <person name="Ezra D."/>
            <person name="Gonzalez J.B."/>
            <person name="Henrissat B."/>
            <person name="Kuo A."/>
            <person name="Liang C."/>
            <person name="Lipzen A."/>
            <person name="Lutzoni F."/>
            <person name="Magnuson J."/>
            <person name="Mondo S."/>
            <person name="Nolan M."/>
            <person name="Ohm R."/>
            <person name="Pangilinan J."/>
            <person name="Park H.-J."/>
            <person name="Ramirez L."/>
            <person name="Alfaro M."/>
            <person name="Sun H."/>
            <person name="Tritt A."/>
            <person name="Yoshinaga Y."/>
            <person name="Zwiers L.-H."/>
            <person name="Turgeon B.G."/>
            <person name="Goodwin S.B."/>
            <person name="Spatafora J.W."/>
            <person name="Crous P.W."/>
            <person name="Grigoriev I.V."/>
        </authorList>
    </citation>
    <scope>NUCLEOTIDE SEQUENCE</scope>
    <source>
        <strain evidence="2">IPT5</strain>
    </source>
</reference>
<dbReference type="Proteomes" id="UP000799423">
    <property type="component" value="Unassembled WGS sequence"/>
</dbReference>
<feature type="region of interest" description="Disordered" evidence="1">
    <location>
        <begin position="27"/>
        <end position="107"/>
    </location>
</feature>
<name>A0A6A7B3A6_9PLEO</name>
<organism evidence="2 3">
    <name type="scientific">Plenodomus tracheiphilus IPT5</name>
    <dbReference type="NCBI Taxonomy" id="1408161"/>
    <lineage>
        <taxon>Eukaryota</taxon>
        <taxon>Fungi</taxon>
        <taxon>Dikarya</taxon>
        <taxon>Ascomycota</taxon>
        <taxon>Pezizomycotina</taxon>
        <taxon>Dothideomycetes</taxon>
        <taxon>Pleosporomycetidae</taxon>
        <taxon>Pleosporales</taxon>
        <taxon>Pleosporineae</taxon>
        <taxon>Leptosphaeriaceae</taxon>
        <taxon>Plenodomus</taxon>
    </lineage>
</organism>
<feature type="region of interest" description="Disordered" evidence="1">
    <location>
        <begin position="1"/>
        <end position="20"/>
    </location>
</feature>
<feature type="compositionally biased region" description="Basic residues" evidence="1">
    <location>
        <begin position="42"/>
        <end position="54"/>
    </location>
</feature>
<feature type="compositionally biased region" description="Basic and acidic residues" evidence="1">
    <location>
        <begin position="31"/>
        <end position="41"/>
    </location>
</feature>
<evidence type="ECO:0000313" key="3">
    <source>
        <dbReference type="Proteomes" id="UP000799423"/>
    </source>
</evidence>
<protein>
    <submittedName>
        <fullName evidence="2">Uncharacterized protein</fullName>
    </submittedName>
</protein>
<dbReference type="AlphaFoldDB" id="A0A6A7B3A6"/>
<accession>A0A6A7B3A6</accession>
<sequence>MTPLWPGTSHAPPNSLRPLNPVASLAAPRIRNGDGDGENSHRRATSRPASRHWRGTLLLPPWNAGCGMHSEQQHKRQSPPCKQRQRSRSENKVTAQNRNGNPHHMRHVDKAATATSRSRWVLAAHRASAVISATGL</sequence>
<dbReference type="EMBL" id="MU006309">
    <property type="protein sequence ID" value="KAF2849970.1"/>
    <property type="molecule type" value="Genomic_DNA"/>
</dbReference>
<keyword evidence="3" id="KW-1185">Reference proteome</keyword>
<evidence type="ECO:0000256" key="1">
    <source>
        <dbReference type="SAM" id="MobiDB-lite"/>
    </source>
</evidence>
<proteinExistence type="predicted"/>
<evidence type="ECO:0000313" key="2">
    <source>
        <dbReference type="EMBL" id="KAF2849970.1"/>
    </source>
</evidence>